<feature type="transmembrane region" description="Helical" evidence="1">
    <location>
        <begin position="257"/>
        <end position="279"/>
    </location>
</feature>
<feature type="transmembrane region" description="Helical" evidence="1">
    <location>
        <begin position="408"/>
        <end position="438"/>
    </location>
</feature>
<gene>
    <name evidence="2" type="ORF">SAMN05518846_101145</name>
</gene>
<feature type="transmembrane region" description="Helical" evidence="1">
    <location>
        <begin position="200"/>
        <end position="223"/>
    </location>
</feature>
<evidence type="ECO:0008006" key="4">
    <source>
        <dbReference type="Google" id="ProtNLM"/>
    </source>
</evidence>
<dbReference type="AlphaFoldDB" id="A0A1I3L089"/>
<evidence type="ECO:0000313" key="2">
    <source>
        <dbReference type="EMBL" id="SFI78123.1"/>
    </source>
</evidence>
<proteinExistence type="predicted"/>
<dbReference type="Proteomes" id="UP000198915">
    <property type="component" value="Unassembled WGS sequence"/>
</dbReference>
<sequence length="466" mass="50820">MKWKQRKEGAEAPYIPAGPFKLRLPFLHYRFEWPDYVQGLFMCAVDLGAITLLADHLGMPFEVGLAIVILNGFMYLLHHLLGDPVIPGWITPAIPLIVLFVEQFPEGPERIYALIAFQMSLGILSILLGVTGLAKKVVNFVPNAIKSGIILGAGIGAITSIFEKGGKFDVFPYTIAICIGFCFYLVFSKHFEALKVKGKGWALIGNLGILPAILLAVFVAPLFGEAKWPDIQWGFSKPDFAALWSQYTIFGLGFPNWSYFLTAIPAVFATYLVVFGDVLKTKALLSESDTVRADEKVDYNADRAHMIFGGRNFIMSLIGPDITMCGPLWAAMQVVVVERFKKGKKAMNSFFGGAGSFRWGTNTGLLLLPIVSLVQPILGVAVALTLLVQGYVSVRIGVMQARSQRDLGIAGVVGAVLVIKGASMAFAAGILLCVLLYGKDWLRGEKEKLFAANEGEKVSLKEEKAS</sequence>
<feature type="transmembrane region" description="Helical" evidence="1">
    <location>
        <begin position="170"/>
        <end position="188"/>
    </location>
</feature>
<dbReference type="STRING" id="1884381.SAMN05518846_101145"/>
<evidence type="ECO:0000313" key="3">
    <source>
        <dbReference type="Proteomes" id="UP000198915"/>
    </source>
</evidence>
<feature type="transmembrane region" description="Helical" evidence="1">
    <location>
        <begin position="86"/>
        <end position="104"/>
    </location>
</feature>
<accession>A0A1I3L089</accession>
<evidence type="ECO:0000256" key="1">
    <source>
        <dbReference type="SAM" id="Phobius"/>
    </source>
</evidence>
<protein>
    <recommendedName>
        <fullName evidence="4">Permease family protein</fullName>
    </recommendedName>
</protein>
<name>A0A1I3L089_9BACL</name>
<dbReference type="EMBL" id="FORT01000001">
    <property type="protein sequence ID" value="SFI78123.1"/>
    <property type="molecule type" value="Genomic_DNA"/>
</dbReference>
<keyword evidence="1" id="KW-0812">Transmembrane</keyword>
<feature type="transmembrane region" description="Helical" evidence="1">
    <location>
        <begin position="111"/>
        <end position="134"/>
    </location>
</feature>
<organism evidence="2 3">
    <name type="scientific">Brevibacillus centrosporus</name>
    <dbReference type="NCBI Taxonomy" id="54910"/>
    <lineage>
        <taxon>Bacteria</taxon>
        <taxon>Bacillati</taxon>
        <taxon>Bacillota</taxon>
        <taxon>Bacilli</taxon>
        <taxon>Bacillales</taxon>
        <taxon>Paenibacillaceae</taxon>
        <taxon>Brevibacillus</taxon>
    </lineage>
</organism>
<reference evidence="3" key="1">
    <citation type="submission" date="2016-10" db="EMBL/GenBank/DDBJ databases">
        <authorList>
            <person name="Varghese N."/>
            <person name="Submissions S."/>
        </authorList>
    </citation>
    <scope>NUCLEOTIDE SEQUENCE [LARGE SCALE GENOMIC DNA]</scope>
    <source>
        <strain evidence="3">OK042</strain>
    </source>
</reference>
<keyword evidence="1" id="KW-1133">Transmembrane helix</keyword>
<keyword evidence="3" id="KW-1185">Reference proteome</keyword>
<keyword evidence="1" id="KW-0472">Membrane</keyword>
<feature type="transmembrane region" description="Helical" evidence="1">
    <location>
        <begin position="365"/>
        <end position="388"/>
    </location>
</feature>
<dbReference type="RefSeq" id="WP_092266038.1">
    <property type="nucleotide sequence ID" value="NZ_BJOE01000019.1"/>
</dbReference>